<dbReference type="FunFam" id="3.40.50.1820:FF:000057">
    <property type="entry name" value="Lipase"/>
    <property type="match status" value="1"/>
</dbReference>
<keyword evidence="2" id="KW-0732">Signal</keyword>
<keyword evidence="6" id="KW-0325">Glycoprotein</keyword>
<name>A0A4C1YWJ9_EUMVA</name>
<sequence length="521" mass="57875">MRHVTYSCIVRRTDRYDGTIRAPPNSHGFDYDFRHTLHSDPVPLFVFDPSPIHNFGSGLAFDSHPGPVLDSALYPTLSSAINHNSNFNETEDTTTKIMAVFTSVLLVLVLCFKTATALLGDDDVAIPYAEPSSEIVDAILIEDARLNFTQLAGKYGYLVEEHTIVTEDKYKLKVFHITGKGRCNGTKYSTPVVLQHGLVDSADTWLLAGPDAGLAYGLTDACYDVWCASVRGDCYSRAHETLDPDHDAQFWNFAFEEYGEIDLPSIIDYVIEQTDSEDVFYVGHSQGTSDFLIMTSTQEDYNDRIRLAILLAPAASLKHVKSKLLRLLAAGSPVLYEALNLTDVREIFGRKQPPHKIAAVLCTLVPDVACTVPIMALAGDSTNGISRKTKQILGDHYFCGSSTKNVIQCGQYINTGRFARYDYGKEENLELYGVHPPPEFDLSRVRTPVVLVVAQSDKLSVIADVNLLNATLPNVLEYYVVPKPDWGHASLVWNSELPVYVNSKIINYFNKYSDKANPLQN</sequence>
<evidence type="ECO:0000256" key="3">
    <source>
        <dbReference type="ARBA" id="ARBA00022801"/>
    </source>
</evidence>
<evidence type="ECO:0000256" key="1">
    <source>
        <dbReference type="ARBA" id="ARBA00010701"/>
    </source>
</evidence>
<dbReference type="OrthoDB" id="9974421at2759"/>
<dbReference type="Gene3D" id="3.40.50.1820">
    <property type="entry name" value="alpha/beta hydrolase"/>
    <property type="match status" value="1"/>
</dbReference>
<evidence type="ECO:0000259" key="7">
    <source>
        <dbReference type="Pfam" id="PF04083"/>
    </source>
</evidence>
<gene>
    <name evidence="8" type="primary">Lip1</name>
    <name evidence="8" type="ORF">EVAR_98740_1</name>
</gene>
<feature type="domain" description="Partial AB-hydrolase lipase" evidence="7">
    <location>
        <begin position="149"/>
        <end position="207"/>
    </location>
</feature>
<dbReference type="AlphaFoldDB" id="A0A4C1YWJ9"/>
<accession>A0A4C1YWJ9</accession>
<keyword evidence="9" id="KW-1185">Reference proteome</keyword>
<protein>
    <submittedName>
        <fullName evidence="8">Lipase 1</fullName>
    </submittedName>
</protein>
<evidence type="ECO:0000256" key="4">
    <source>
        <dbReference type="ARBA" id="ARBA00022963"/>
    </source>
</evidence>
<dbReference type="STRING" id="151549.A0A4C1YWJ9"/>
<reference evidence="8 9" key="1">
    <citation type="journal article" date="2019" name="Commun. Biol.">
        <title>The bagworm genome reveals a unique fibroin gene that provides high tensile strength.</title>
        <authorList>
            <person name="Kono N."/>
            <person name="Nakamura H."/>
            <person name="Ohtoshi R."/>
            <person name="Tomita M."/>
            <person name="Numata K."/>
            <person name="Arakawa K."/>
        </authorList>
    </citation>
    <scope>NUCLEOTIDE SEQUENCE [LARGE SCALE GENOMIC DNA]</scope>
</reference>
<evidence type="ECO:0000256" key="6">
    <source>
        <dbReference type="ARBA" id="ARBA00023180"/>
    </source>
</evidence>
<evidence type="ECO:0000256" key="2">
    <source>
        <dbReference type="ARBA" id="ARBA00022729"/>
    </source>
</evidence>
<keyword evidence="5" id="KW-0443">Lipid metabolism</keyword>
<dbReference type="GO" id="GO:0016042">
    <property type="term" value="P:lipid catabolic process"/>
    <property type="evidence" value="ECO:0007669"/>
    <property type="project" value="UniProtKB-KW"/>
</dbReference>
<dbReference type="EMBL" id="BGZK01001421">
    <property type="protein sequence ID" value="GBP79600.1"/>
    <property type="molecule type" value="Genomic_DNA"/>
</dbReference>
<evidence type="ECO:0000313" key="9">
    <source>
        <dbReference type="Proteomes" id="UP000299102"/>
    </source>
</evidence>
<proteinExistence type="inferred from homology"/>
<dbReference type="GO" id="GO:0016787">
    <property type="term" value="F:hydrolase activity"/>
    <property type="evidence" value="ECO:0007669"/>
    <property type="project" value="UniProtKB-KW"/>
</dbReference>
<keyword evidence="3" id="KW-0378">Hydrolase</keyword>
<comment type="similarity">
    <text evidence="1">Belongs to the AB hydrolase superfamily. Lipase family.</text>
</comment>
<dbReference type="PANTHER" id="PTHR11005">
    <property type="entry name" value="LYSOSOMAL ACID LIPASE-RELATED"/>
    <property type="match status" value="1"/>
</dbReference>
<dbReference type="InterPro" id="IPR006693">
    <property type="entry name" value="AB_hydrolase_lipase"/>
</dbReference>
<evidence type="ECO:0000256" key="5">
    <source>
        <dbReference type="ARBA" id="ARBA00023098"/>
    </source>
</evidence>
<dbReference type="Proteomes" id="UP000299102">
    <property type="component" value="Unassembled WGS sequence"/>
</dbReference>
<organism evidence="8 9">
    <name type="scientific">Eumeta variegata</name>
    <name type="common">Bagworm moth</name>
    <name type="synonym">Eumeta japonica</name>
    <dbReference type="NCBI Taxonomy" id="151549"/>
    <lineage>
        <taxon>Eukaryota</taxon>
        <taxon>Metazoa</taxon>
        <taxon>Ecdysozoa</taxon>
        <taxon>Arthropoda</taxon>
        <taxon>Hexapoda</taxon>
        <taxon>Insecta</taxon>
        <taxon>Pterygota</taxon>
        <taxon>Neoptera</taxon>
        <taxon>Endopterygota</taxon>
        <taxon>Lepidoptera</taxon>
        <taxon>Glossata</taxon>
        <taxon>Ditrysia</taxon>
        <taxon>Tineoidea</taxon>
        <taxon>Psychidae</taxon>
        <taxon>Oiketicinae</taxon>
        <taxon>Eumeta</taxon>
    </lineage>
</organism>
<dbReference type="SUPFAM" id="SSF53474">
    <property type="entry name" value="alpha/beta-Hydrolases"/>
    <property type="match status" value="1"/>
</dbReference>
<dbReference type="InterPro" id="IPR029058">
    <property type="entry name" value="AB_hydrolase_fold"/>
</dbReference>
<dbReference type="Pfam" id="PF04083">
    <property type="entry name" value="Abhydro_lipase"/>
    <property type="match status" value="1"/>
</dbReference>
<comment type="caution">
    <text evidence="8">The sequence shown here is derived from an EMBL/GenBank/DDBJ whole genome shotgun (WGS) entry which is preliminary data.</text>
</comment>
<keyword evidence="4" id="KW-0442">Lipid degradation</keyword>
<evidence type="ECO:0000313" key="8">
    <source>
        <dbReference type="EMBL" id="GBP79600.1"/>
    </source>
</evidence>